<comment type="caution">
    <text evidence="14">The sequence shown here is derived from an EMBL/GenBank/DDBJ whole genome shotgun (WGS) entry which is preliminary data.</text>
</comment>
<dbReference type="GO" id="GO:0005524">
    <property type="term" value="F:ATP binding"/>
    <property type="evidence" value="ECO:0007669"/>
    <property type="project" value="UniProtKB-KW"/>
</dbReference>
<dbReference type="AlphaFoldDB" id="A0A2S9KCQ2"/>
<dbReference type="Gene3D" id="1.10.287.130">
    <property type="match status" value="1"/>
</dbReference>
<keyword evidence="14" id="KW-0547">Nucleotide-binding</keyword>
<dbReference type="EC" id="2.7.13.3" evidence="3"/>
<dbReference type="RefSeq" id="WP_105730252.1">
    <property type="nucleotide sequence ID" value="NZ_PVLR01000036.1"/>
</dbReference>
<evidence type="ECO:0000256" key="11">
    <source>
        <dbReference type="SAM" id="Phobius"/>
    </source>
</evidence>
<keyword evidence="10 11" id="KW-0472">Membrane</keyword>
<keyword evidence="9" id="KW-0902">Two-component regulatory system</keyword>
<name>A0A2S9KCQ2_9BURK</name>
<evidence type="ECO:0000256" key="6">
    <source>
        <dbReference type="ARBA" id="ARBA00022692"/>
    </source>
</evidence>
<evidence type="ECO:0000256" key="1">
    <source>
        <dbReference type="ARBA" id="ARBA00000085"/>
    </source>
</evidence>
<keyword evidence="8 11" id="KW-1133">Transmembrane helix</keyword>
<gene>
    <name evidence="14" type="ORF">C6P61_12455</name>
</gene>
<evidence type="ECO:0000256" key="8">
    <source>
        <dbReference type="ARBA" id="ARBA00022989"/>
    </source>
</evidence>
<dbReference type="Pfam" id="PF00672">
    <property type="entry name" value="HAMP"/>
    <property type="match status" value="1"/>
</dbReference>
<keyword evidence="6 11" id="KW-0812">Transmembrane</keyword>
<evidence type="ECO:0000256" key="10">
    <source>
        <dbReference type="ARBA" id="ARBA00023136"/>
    </source>
</evidence>
<dbReference type="CDD" id="cd06225">
    <property type="entry name" value="HAMP"/>
    <property type="match status" value="1"/>
</dbReference>
<feature type="domain" description="Histidine kinase" evidence="12">
    <location>
        <begin position="282"/>
        <end position="484"/>
    </location>
</feature>
<evidence type="ECO:0000256" key="9">
    <source>
        <dbReference type="ARBA" id="ARBA00023012"/>
    </source>
</evidence>
<sequence length="484" mass="51790">MSRSGLRWRLPQSLRWRLLLGTLAGLTLALVVAGFALSGLFADQAQRQFRSHLQLQLDQLTAAFEVDAAGQPSLGSTLADPRWQQPYGGLYWQVDAPGQQGLLRSRSLWDSLLRLPGDGLPSGQTHQHRLSGPAGQPVLVLERQVIWSAGPTPGPSPVASPAVGARSAGQLPAAAAAPGSWRLIVAQDLRELEAAQQRFDLTLAASLAVLGLALAAAAVAQLALGLAPLRRLQRAVQQVRAGDAQRLEGEFPAELHPLVQDFNGVLLQNEQVVQRARQTAGNLAHAIKTPLAVLANAAEQPRGDLQAFATLVDEQVRSARAQVEWHLARARMGGSGVPGLRSPVAPVLEGLLRVMRKVHAGRELRFDCDLEPDALAFAGESQDLHEMLGNLLDNACKWAHGRVAVQARAEGRRLLVTVEDDGPGLGAAERERVFERGTRADERQPGSGLGLAIVREVAQLYQGQVRLDASVLGGLRASLELPLA</sequence>
<dbReference type="EMBL" id="PVLR01000036">
    <property type="protein sequence ID" value="PRD68194.1"/>
    <property type="molecule type" value="Genomic_DNA"/>
</dbReference>
<dbReference type="OrthoDB" id="9809567at2"/>
<dbReference type="InterPro" id="IPR003660">
    <property type="entry name" value="HAMP_dom"/>
</dbReference>
<feature type="transmembrane region" description="Helical" evidence="11">
    <location>
        <begin position="201"/>
        <end position="224"/>
    </location>
</feature>
<feature type="domain" description="HAMP" evidence="13">
    <location>
        <begin position="223"/>
        <end position="274"/>
    </location>
</feature>
<organism evidence="14 15">
    <name type="scientific">Malikia spinosa</name>
    <dbReference type="NCBI Taxonomy" id="86180"/>
    <lineage>
        <taxon>Bacteria</taxon>
        <taxon>Pseudomonadati</taxon>
        <taxon>Pseudomonadota</taxon>
        <taxon>Betaproteobacteria</taxon>
        <taxon>Burkholderiales</taxon>
        <taxon>Comamonadaceae</taxon>
        <taxon>Malikia</taxon>
    </lineage>
</organism>
<comment type="catalytic activity">
    <reaction evidence="1">
        <text>ATP + protein L-histidine = ADP + protein N-phospho-L-histidine.</text>
        <dbReference type="EC" id="2.7.13.3"/>
    </reaction>
</comment>
<dbReference type="InterPro" id="IPR005467">
    <property type="entry name" value="His_kinase_dom"/>
</dbReference>
<keyword evidence="5" id="KW-0808">Transferase</keyword>
<evidence type="ECO:0000259" key="12">
    <source>
        <dbReference type="PROSITE" id="PS50109"/>
    </source>
</evidence>
<dbReference type="InterPro" id="IPR004358">
    <property type="entry name" value="Sig_transdc_His_kin-like_C"/>
</dbReference>
<keyword evidence="14" id="KW-0067">ATP-binding</keyword>
<dbReference type="InterPro" id="IPR036890">
    <property type="entry name" value="HATPase_C_sf"/>
</dbReference>
<accession>A0A2S9KCQ2</accession>
<dbReference type="Proteomes" id="UP000238326">
    <property type="component" value="Unassembled WGS sequence"/>
</dbReference>
<dbReference type="PRINTS" id="PR00344">
    <property type="entry name" value="BCTRLSENSOR"/>
</dbReference>
<evidence type="ECO:0000256" key="2">
    <source>
        <dbReference type="ARBA" id="ARBA00004370"/>
    </source>
</evidence>
<evidence type="ECO:0000259" key="13">
    <source>
        <dbReference type="PROSITE" id="PS50885"/>
    </source>
</evidence>
<keyword evidence="4" id="KW-0597">Phosphoprotein</keyword>
<dbReference type="PROSITE" id="PS50885">
    <property type="entry name" value="HAMP"/>
    <property type="match status" value="1"/>
</dbReference>
<reference evidence="14 15" key="1">
    <citation type="submission" date="2018-03" db="EMBL/GenBank/DDBJ databases">
        <title>Comparative genomics illustrates the genes involved in a hyperalkaliphilic mechanisms of Serpentinomonas isolated from highly-alkaline calcium-rich serpentinized springs.</title>
        <authorList>
            <person name="Suzuki S."/>
            <person name="Ishii S."/>
            <person name="Walworth N."/>
            <person name="Bird L."/>
            <person name="Kuenen J.G."/>
            <person name="Nealson K.H."/>
        </authorList>
    </citation>
    <scope>NUCLEOTIDE SEQUENCE [LARGE SCALE GENOMIC DNA]</scope>
    <source>
        <strain evidence="14 15">83</strain>
    </source>
</reference>
<evidence type="ECO:0000313" key="15">
    <source>
        <dbReference type="Proteomes" id="UP000238326"/>
    </source>
</evidence>
<evidence type="ECO:0000313" key="14">
    <source>
        <dbReference type="EMBL" id="PRD68194.1"/>
    </source>
</evidence>
<dbReference type="SUPFAM" id="SSF55874">
    <property type="entry name" value="ATPase domain of HSP90 chaperone/DNA topoisomerase II/histidine kinase"/>
    <property type="match status" value="1"/>
</dbReference>
<evidence type="ECO:0000256" key="4">
    <source>
        <dbReference type="ARBA" id="ARBA00022553"/>
    </source>
</evidence>
<evidence type="ECO:0000256" key="5">
    <source>
        <dbReference type="ARBA" id="ARBA00022679"/>
    </source>
</evidence>
<keyword evidence="7" id="KW-0418">Kinase</keyword>
<dbReference type="Pfam" id="PF02518">
    <property type="entry name" value="HATPase_c"/>
    <property type="match status" value="1"/>
</dbReference>
<dbReference type="SMART" id="SM00387">
    <property type="entry name" value="HATPase_c"/>
    <property type="match status" value="1"/>
</dbReference>
<dbReference type="PROSITE" id="PS50109">
    <property type="entry name" value="HIS_KIN"/>
    <property type="match status" value="1"/>
</dbReference>
<dbReference type="GO" id="GO:0005886">
    <property type="term" value="C:plasma membrane"/>
    <property type="evidence" value="ECO:0007669"/>
    <property type="project" value="TreeGrafter"/>
</dbReference>
<keyword evidence="15" id="KW-1185">Reference proteome</keyword>
<dbReference type="InterPro" id="IPR003594">
    <property type="entry name" value="HATPase_dom"/>
</dbReference>
<dbReference type="GO" id="GO:0000155">
    <property type="term" value="F:phosphorelay sensor kinase activity"/>
    <property type="evidence" value="ECO:0007669"/>
    <property type="project" value="InterPro"/>
</dbReference>
<dbReference type="InterPro" id="IPR050428">
    <property type="entry name" value="TCS_sensor_his_kinase"/>
</dbReference>
<evidence type="ECO:0000256" key="3">
    <source>
        <dbReference type="ARBA" id="ARBA00012438"/>
    </source>
</evidence>
<dbReference type="PANTHER" id="PTHR45436">
    <property type="entry name" value="SENSOR HISTIDINE KINASE YKOH"/>
    <property type="match status" value="1"/>
</dbReference>
<evidence type="ECO:0000256" key="7">
    <source>
        <dbReference type="ARBA" id="ARBA00022777"/>
    </source>
</evidence>
<dbReference type="SUPFAM" id="SSF47384">
    <property type="entry name" value="Homodimeric domain of signal transducing histidine kinase"/>
    <property type="match status" value="1"/>
</dbReference>
<dbReference type="InterPro" id="IPR036097">
    <property type="entry name" value="HisK_dim/P_sf"/>
</dbReference>
<proteinExistence type="predicted"/>
<comment type="subcellular location">
    <subcellularLocation>
        <location evidence="2">Membrane</location>
    </subcellularLocation>
</comment>
<dbReference type="Gene3D" id="3.30.565.10">
    <property type="entry name" value="Histidine kinase-like ATPase, C-terminal domain"/>
    <property type="match status" value="1"/>
</dbReference>
<protein>
    <recommendedName>
        <fullName evidence="3">histidine kinase</fullName>
        <ecNumber evidence="3">2.7.13.3</ecNumber>
    </recommendedName>
</protein>
<dbReference type="PANTHER" id="PTHR45436:SF5">
    <property type="entry name" value="SENSOR HISTIDINE KINASE TRCS"/>
    <property type="match status" value="1"/>
</dbReference>